<dbReference type="EMBL" id="MIPT01000001">
    <property type="protein sequence ID" value="OHT21895.1"/>
    <property type="molecule type" value="Genomic_DNA"/>
</dbReference>
<proteinExistence type="inferred from homology"/>
<comment type="catalytic activity">
    <reaction evidence="1">
        <text>GDP-alpha-D-mannose + H2O = alpha-D-mannose 1-phosphate + GMP + 2 H(+)</text>
        <dbReference type="Rhea" id="RHEA:27978"/>
        <dbReference type="ChEBI" id="CHEBI:15377"/>
        <dbReference type="ChEBI" id="CHEBI:15378"/>
        <dbReference type="ChEBI" id="CHEBI:57527"/>
        <dbReference type="ChEBI" id="CHEBI:58115"/>
        <dbReference type="ChEBI" id="CHEBI:58409"/>
    </reaction>
</comment>
<gene>
    <name evidence="10" type="primary">nudF</name>
    <name evidence="10" type="ORF">BHE75_03907</name>
</gene>
<dbReference type="PANTHER" id="PTHR11839">
    <property type="entry name" value="UDP/ADP-SUGAR PYROPHOSPHATASE"/>
    <property type="match status" value="1"/>
</dbReference>
<evidence type="ECO:0000256" key="8">
    <source>
        <dbReference type="SAM" id="MobiDB-lite"/>
    </source>
</evidence>
<dbReference type="InterPro" id="IPR000086">
    <property type="entry name" value="NUDIX_hydrolase_dom"/>
</dbReference>
<dbReference type="Gene3D" id="3.90.79.10">
    <property type="entry name" value="Nucleoside Triphosphate Pyrophosphohydrolase"/>
    <property type="match status" value="1"/>
</dbReference>
<dbReference type="SUPFAM" id="SSF55811">
    <property type="entry name" value="Nudix"/>
    <property type="match status" value="1"/>
</dbReference>
<comment type="similarity">
    <text evidence="3">Belongs to the Nudix hydrolase family. NudK subfamily.</text>
</comment>
<protein>
    <recommendedName>
        <fullName evidence="4">GDP-mannose pyrophosphatase</fullName>
    </recommendedName>
    <alternativeName>
        <fullName evidence="6">GDP-mannose hydrolase</fullName>
    </alternativeName>
    <alternativeName>
        <fullName evidence="7">GDPMK</fullName>
    </alternativeName>
</protein>
<dbReference type="GO" id="GO:0019693">
    <property type="term" value="P:ribose phosphate metabolic process"/>
    <property type="evidence" value="ECO:0007669"/>
    <property type="project" value="TreeGrafter"/>
</dbReference>
<sequence length="211" mass="22399">MNHDPVQKHSAAGHPLPDDADQPAEILWQGRFIEARRKGKWEYVGRARGIGAAVILAVDDGHVLLVEQYRVPLGAPCLELPAGLVGDDVAGEPIEAAAGRELEEETGYRAGRLENAGCFAASPGMVSETFTLIVARDLVRVGPGGGVEGENIVVHRVPLDEVADFVNERRRAGVMMDVKLLLLLGAGLIGSTLPDGRQAPATPLAPMLRGH</sequence>
<accession>A0A1S1HI26</accession>
<evidence type="ECO:0000256" key="1">
    <source>
        <dbReference type="ARBA" id="ARBA00000847"/>
    </source>
</evidence>
<evidence type="ECO:0000259" key="9">
    <source>
        <dbReference type="PROSITE" id="PS51462"/>
    </source>
</evidence>
<dbReference type="InterPro" id="IPR015797">
    <property type="entry name" value="NUDIX_hydrolase-like_dom_sf"/>
</dbReference>
<dbReference type="GO" id="GO:0016787">
    <property type="term" value="F:hydrolase activity"/>
    <property type="evidence" value="ECO:0007669"/>
    <property type="project" value="UniProtKB-KW"/>
</dbReference>
<evidence type="ECO:0000313" key="10">
    <source>
        <dbReference type="EMBL" id="OHT21895.1"/>
    </source>
</evidence>
<dbReference type="CDD" id="cd03424">
    <property type="entry name" value="NUDIX_ADPRase_Nudt5_UGPPase_Nudt14"/>
    <property type="match status" value="1"/>
</dbReference>
<evidence type="ECO:0000256" key="7">
    <source>
        <dbReference type="ARBA" id="ARBA00032272"/>
    </source>
</evidence>
<evidence type="ECO:0000256" key="4">
    <source>
        <dbReference type="ARBA" id="ARBA00016377"/>
    </source>
</evidence>
<feature type="domain" description="Nudix hydrolase" evidence="9">
    <location>
        <begin position="45"/>
        <end position="183"/>
    </location>
</feature>
<dbReference type="PROSITE" id="PS51462">
    <property type="entry name" value="NUDIX"/>
    <property type="match status" value="1"/>
</dbReference>
<keyword evidence="5 10" id="KW-0378">Hydrolase</keyword>
<comment type="cofactor">
    <cofactor evidence="2">
        <name>Mg(2+)</name>
        <dbReference type="ChEBI" id="CHEBI:18420"/>
    </cofactor>
</comment>
<evidence type="ECO:0000256" key="5">
    <source>
        <dbReference type="ARBA" id="ARBA00022801"/>
    </source>
</evidence>
<dbReference type="AlphaFoldDB" id="A0A1S1HI26"/>
<dbReference type="Proteomes" id="UP000179467">
    <property type="component" value="Unassembled WGS sequence"/>
</dbReference>
<keyword evidence="11" id="KW-1185">Reference proteome</keyword>
<reference evidence="10 11" key="1">
    <citation type="submission" date="2016-09" db="EMBL/GenBank/DDBJ databases">
        <title>Metabolic pathway, cell adaptation mechanisms and a novel monoxygenase revealed through proteogenomic-transcription analysis of a Sphingomonas haloaromaticamans strain degrading the fungicide ortho-phenylphenol.</title>
        <authorList>
            <person name="Perruchon C."/>
            <person name="Papadopoulou E.S."/>
            <person name="Rousidou C."/>
            <person name="Vasileiadis S."/>
            <person name="Tanou G."/>
            <person name="Amoutzias G."/>
            <person name="Molassiotis A."/>
            <person name="Karpouzas D.G."/>
        </authorList>
    </citation>
    <scope>NUCLEOTIDE SEQUENCE [LARGE SCALE GENOMIC DNA]</scope>
    <source>
        <strain evidence="10 11">P3</strain>
    </source>
</reference>
<comment type="caution">
    <text evidence="10">The sequence shown here is derived from an EMBL/GenBank/DDBJ whole genome shotgun (WGS) entry which is preliminary data.</text>
</comment>
<evidence type="ECO:0000313" key="11">
    <source>
        <dbReference type="Proteomes" id="UP000179467"/>
    </source>
</evidence>
<dbReference type="GO" id="GO:0006753">
    <property type="term" value="P:nucleoside phosphate metabolic process"/>
    <property type="evidence" value="ECO:0007669"/>
    <property type="project" value="TreeGrafter"/>
</dbReference>
<feature type="region of interest" description="Disordered" evidence="8">
    <location>
        <begin position="1"/>
        <end position="21"/>
    </location>
</feature>
<evidence type="ECO:0000256" key="2">
    <source>
        <dbReference type="ARBA" id="ARBA00001946"/>
    </source>
</evidence>
<dbReference type="Pfam" id="PF00293">
    <property type="entry name" value="NUDIX"/>
    <property type="match status" value="1"/>
</dbReference>
<name>A0A1S1HI26_9SPHN</name>
<evidence type="ECO:0000256" key="6">
    <source>
        <dbReference type="ARBA" id="ARBA00032162"/>
    </source>
</evidence>
<organism evidence="10 11">
    <name type="scientific">Edaphosphingomonas haloaromaticamans</name>
    <dbReference type="NCBI Taxonomy" id="653954"/>
    <lineage>
        <taxon>Bacteria</taxon>
        <taxon>Pseudomonadati</taxon>
        <taxon>Pseudomonadota</taxon>
        <taxon>Alphaproteobacteria</taxon>
        <taxon>Sphingomonadales</taxon>
        <taxon>Rhizorhabdaceae</taxon>
        <taxon>Edaphosphingomonas</taxon>
    </lineage>
</organism>
<dbReference type="RefSeq" id="WP_070934868.1">
    <property type="nucleotide sequence ID" value="NZ_MIPT01000001.1"/>
</dbReference>
<dbReference type="PANTHER" id="PTHR11839:SF18">
    <property type="entry name" value="NUDIX HYDROLASE DOMAIN-CONTAINING PROTEIN"/>
    <property type="match status" value="1"/>
</dbReference>
<dbReference type="OrthoDB" id="9794310at2"/>
<evidence type="ECO:0000256" key="3">
    <source>
        <dbReference type="ARBA" id="ARBA00007275"/>
    </source>
</evidence>